<keyword evidence="2" id="KW-1185">Reference proteome</keyword>
<dbReference type="Proteomes" id="UP000036958">
    <property type="component" value="Unassembled WGS sequence"/>
</dbReference>
<dbReference type="GO" id="GO:0006261">
    <property type="term" value="P:DNA-templated DNA replication"/>
    <property type="evidence" value="ECO:0007669"/>
    <property type="project" value="TreeGrafter"/>
</dbReference>
<dbReference type="STRING" id="1409788.NC99_09300"/>
<dbReference type="RefSeq" id="WP_053180186.1">
    <property type="nucleotide sequence ID" value="NZ_LGIA01000036.1"/>
</dbReference>
<dbReference type="InterPro" id="IPR050238">
    <property type="entry name" value="DNA_Rep/Repair_Clamp_Loader"/>
</dbReference>
<organism evidence="1 2">
    <name type="scientific">Sunxiuqinia dokdonensis</name>
    <dbReference type="NCBI Taxonomy" id="1409788"/>
    <lineage>
        <taxon>Bacteria</taxon>
        <taxon>Pseudomonadati</taxon>
        <taxon>Bacteroidota</taxon>
        <taxon>Bacteroidia</taxon>
        <taxon>Marinilabiliales</taxon>
        <taxon>Prolixibacteraceae</taxon>
        <taxon>Sunxiuqinia</taxon>
    </lineage>
</organism>
<dbReference type="PANTHER" id="PTHR11669:SF8">
    <property type="entry name" value="DNA POLYMERASE III SUBUNIT DELTA"/>
    <property type="match status" value="1"/>
</dbReference>
<dbReference type="EMBL" id="LGIA01000036">
    <property type="protein sequence ID" value="KOH46265.1"/>
    <property type="molecule type" value="Genomic_DNA"/>
</dbReference>
<name>A0A0L8VCR7_9BACT</name>
<gene>
    <name evidence="1" type="ORF">NC99_09300</name>
</gene>
<proteinExistence type="predicted"/>
<evidence type="ECO:0000313" key="1">
    <source>
        <dbReference type="EMBL" id="KOH46265.1"/>
    </source>
</evidence>
<dbReference type="SUPFAM" id="SSF52540">
    <property type="entry name" value="P-loop containing nucleoside triphosphate hydrolases"/>
    <property type="match status" value="1"/>
</dbReference>
<dbReference type="InterPro" id="IPR027417">
    <property type="entry name" value="P-loop_NTPase"/>
</dbReference>
<evidence type="ECO:0008006" key="3">
    <source>
        <dbReference type="Google" id="ProtNLM"/>
    </source>
</evidence>
<comment type="caution">
    <text evidence="1">The sequence shown here is derived from an EMBL/GenBank/DDBJ whole genome shotgun (WGS) entry which is preliminary data.</text>
</comment>
<dbReference type="Pfam" id="PF13177">
    <property type="entry name" value="DNA_pol3_delta2"/>
    <property type="match status" value="1"/>
</dbReference>
<protein>
    <recommendedName>
        <fullName evidence="3">DNA polymerase III subunit delta</fullName>
    </recommendedName>
</protein>
<dbReference type="PANTHER" id="PTHR11669">
    <property type="entry name" value="REPLICATION FACTOR C / DNA POLYMERASE III GAMMA-TAU SUBUNIT"/>
    <property type="match status" value="1"/>
</dbReference>
<dbReference type="AlphaFoldDB" id="A0A0L8VCR7"/>
<dbReference type="OrthoDB" id="9811073at2"/>
<accession>A0A0L8VCR7</accession>
<reference evidence="2" key="1">
    <citation type="submission" date="2015-07" db="EMBL/GenBank/DDBJ databases">
        <title>Genome sequencing of Sunxiuqinia dokdonensis strain SK.</title>
        <authorList>
            <person name="Ahn S."/>
            <person name="Kim B.-C."/>
        </authorList>
    </citation>
    <scope>NUCLEOTIDE SEQUENCE [LARGE SCALE GENOMIC DNA]</scope>
    <source>
        <strain evidence="2">SK</strain>
    </source>
</reference>
<sequence length="374" mass="43408">MFFQDVIGQEATKKRLIQSVKEERISHAQLFAGPEGSGKLALALAYAQYISCLDKQNGDSCGHCSSCKKYAKLIHPDLHFVFPVVKTPKFKDPVSDNFLVEWRKLVLENAYFNLDDWFTFIGVENAQGLIYSHESEEIIRKLNLKSFEAEYKVMIIWMPEKMHVSCSNKLLKMIEEPPVKTLFLLVTESEEEIITTIRSRCQLIKIPGIQPEPMKAAIQKLEAAAGKDLDNLVHLSRGNYRQAINLLELNENTRYNLERFKELMRFAYGRKFLDLFQWITDISGIGRERQKIFLQYAMGLIRENFVYNLKNPALVFMHEEEQAFSARFSPFINERNIVPISEELEKAYQHIAMNGNPRIIFTDMSLKIVKLIRK</sequence>
<dbReference type="Gene3D" id="3.40.50.300">
    <property type="entry name" value="P-loop containing nucleotide triphosphate hydrolases"/>
    <property type="match status" value="1"/>
</dbReference>
<dbReference type="PATRIC" id="fig|1409788.3.peg.948"/>
<evidence type="ECO:0000313" key="2">
    <source>
        <dbReference type="Proteomes" id="UP000036958"/>
    </source>
</evidence>